<evidence type="ECO:0000256" key="6">
    <source>
        <dbReference type="ARBA" id="ARBA00022989"/>
    </source>
</evidence>
<feature type="transmembrane region" description="Helical" evidence="8">
    <location>
        <begin position="104"/>
        <end position="132"/>
    </location>
</feature>
<dbReference type="Pfam" id="PF03845">
    <property type="entry name" value="Spore_permease"/>
    <property type="match status" value="1"/>
</dbReference>
<keyword evidence="4" id="KW-0309">Germination</keyword>
<keyword evidence="3" id="KW-0813">Transport</keyword>
<dbReference type="GO" id="GO:0009847">
    <property type="term" value="P:spore germination"/>
    <property type="evidence" value="ECO:0007669"/>
    <property type="project" value="InterPro"/>
</dbReference>
<feature type="transmembrane region" description="Helical" evidence="8">
    <location>
        <begin position="77"/>
        <end position="98"/>
    </location>
</feature>
<evidence type="ECO:0000313" key="9">
    <source>
        <dbReference type="EMBL" id="MYL35311.1"/>
    </source>
</evidence>
<dbReference type="PANTHER" id="PTHR34975:SF2">
    <property type="entry name" value="SPORE GERMINATION PROTEIN A2"/>
    <property type="match status" value="1"/>
</dbReference>
<accession>A0A6I5A4Q3</accession>
<keyword evidence="5 8" id="KW-0812">Transmembrane</keyword>
<reference evidence="9 10" key="1">
    <citation type="submission" date="2019-11" db="EMBL/GenBank/DDBJ databases">
        <title>Genome sequences of 17 halophilic strains isolated from different environments.</title>
        <authorList>
            <person name="Furrow R.E."/>
        </authorList>
    </citation>
    <scope>NUCLEOTIDE SEQUENCE [LARGE SCALE GENOMIC DNA]</scope>
    <source>
        <strain evidence="9 10">22514_16_FS</strain>
    </source>
</reference>
<evidence type="ECO:0000313" key="10">
    <source>
        <dbReference type="Proteomes" id="UP000468638"/>
    </source>
</evidence>
<feature type="transmembrane region" description="Helical" evidence="8">
    <location>
        <begin position="12"/>
        <end position="30"/>
    </location>
</feature>
<proteinExistence type="inferred from homology"/>
<dbReference type="NCBIfam" id="TIGR00912">
    <property type="entry name" value="2A0309"/>
    <property type="match status" value="1"/>
</dbReference>
<keyword evidence="7 8" id="KW-0472">Membrane</keyword>
<dbReference type="OrthoDB" id="2078716at2"/>
<comment type="caution">
    <text evidence="9">The sequence shown here is derived from an EMBL/GenBank/DDBJ whole genome shotgun (WGS) entry which is preliminary data.</text>
</comment>
<dbReference type="Proteomes" id="UP000468638">
    <property type="component" value="Unassembled WGS sequence"/>
</dbReference>
<evidence type="ECO:0000256" key="2">
    <source>
        <dbReference type="ARBA" id="ARBA00007998"/>
    </source>
</evidence>
<feature type="transmembrane region" description="Helical" evidence="8">
    <location>
        <begin position="340"/>
        <end position="360"/>
    </location>
</feature>
<organism evidence="9 10">
    <name type="scientific">Pontibacillus yanchengensis</name>
    <dbReference type="NCBI Taxonomy" id="462910"/>
    <lineage>
        <taxon>Bacteria</taxon>
        <taxon>Bacillati</taxon>
        <taxon>Bacillota</taxon>
        <taxon>Bacilli</taxon>
        <taxon>Bacillales</taxon>
        <taxon>Bacillaceae</taxon>
        <taxon>Pontibacillus</taxon>
    </lineage>
</organism>
<feature type="transmembrane region" description="Helical" evidence="8">
    <location>
        <begin position="144"/>
        <end position="165"/>
    </location>
</feature>
<evidence type="ECO:0000256" key="4">
    <source>
        <dbReference type="ARBA" id="ARBA00022544"/>
    </source>
</evidence>
<dbReference type="EMBL" id="WMEQ01000016">
    <property type="protein sequence ID" value="MYL35311.1"/>
    <property type="molecule type" value="Genomic_DNA"/>
</dbReference>
<feature type="transmembrane region" description="Helical" evidence="8">
    <location>
        <begin position="306"/>
        <end position="328"/>
    </location>
</feature>
<dbReference type="AlphaFoldDB" id="A0A6I5A4Q3"/>
<name>A0A6I5A4Q3_9BACI</name>
<protein>
    <submittedName>
        <fullName evidence="9">Endospore germination permease</fullName>
    </submittedName>
</protein>
<evidence type="ECO:0000256" key="3">
    <source>
        <dbReference type="ARBA" id="ARBA00022448"/>
    </source>
</evidence>
<evidence type="ECO:0000256" key="1">
    <source>
        <dbReference type="ARBA" id="ARBA00004141"/>
    </source>
</evidence>
<evidence type="ECO:0000256" key="7">
    <source>
        <dbReference type="ARBA" id="ARBA00023136"/>
    </source>
</evidence>
<gene>
    <name evidence="9" type="ORF">GLW05_17170</name>
</gene>
<keyword evidence="6 8" id="KW-1133">Transmembrane helix</keyword>
<dbReference type="InterPro" id="IPR004761">
    <property type="entry name" value="Spore_GerAB"/>
</dbReference>
<feature type="transmembrane region" description="Helical" evidence="8">
    <location>
        <begin position="218"/>
        <end position="240"/>
    </location>
</feature>
<feature type="transmembrane region" description="Helical" evidence="8">
    <location>
        <begin position="270"/>
        <end position="294"/>
    </location>
</feature>
<evidence type="ECO:0000256" key="8">
    <source>
        <dbReference type="SAM" id="Phobius"/>
    </source>
</evidence>
<evidence type="ECO:0000256" key="5">
    <source>
        <dbReference type="ARBA" id="ARBA00022692"/>
    </source>
</evidence>
<comment type="subcellular location">
    <subcellularLocation>
        <location evidence="1">Membrane</location>
        <topology evidence="1">Multi-pass membrane protein</topology>
    </subcellularLocation>
</comment>
<sequence length="367" mass="41025">MMHEKINRNQLFTLIIFFELGSTFLVGLSLNAGKDAWIVLLLSLLGGLGLLMGYLKLYSYYPDLLFTQSVIKVLGKLIGYPIALLYCIYFFYIGARVLRDFGDLLAITILHGTPLFVTISLFTIIIGFGAYLGIEVLARTGEIFLPWALLMGGLFIFFVYIMGLPQLAHLQPMLDKGWENVWSNVFPSGITFPFGEIIAFSMLYPYVNEQKKLATTSLFGVLLSGLIITFMSVTIISVLGPNWAKSSAVPVLDTISMVNLQDFIQRLDPIVIILMVMAGFFKIALLFYVAFIGLNDLLSIPKNRKGSFVITLGIMMITIALVMSENYIEHTEVGLKIVPLYIHVPMQIVLPSILISIAFFQKKLTKN</sequence>
<dbReference type="PANTHER" id="PTHR34975">
    <property type="entry name" value="SPORE GERMINATION PROTEIN A2"/>
    <property type="match status" value="1"/>
</dbReference>
<dbReference type="GO" id="GO:0016020">
    <property type="term" value="C:membrane"/>
    <property type="evidence" value="ECO:0007669"/>
    <property type="project" value="UniProtKB-SubCell"/>
</dbReference>
<feature type="transmembrane region" description="Helical" evidence="8">
    <location>
        <begin position="185"/>
        <end position="206"/>
    </location>
</feature>
<comment type="similarity">
    <text evidence="2">Belongs to the amino acid-polyamine-organocation (APC) superfamily. Spore germination protein (SGP) (TC 2.A.3.9) family.</text>
</comment>
<dbReference type="RefSeq" id="WP_160847120.1">
    <property type="nucleotide sequence ID" value="NZ_WMEQ01000016.1"/>
</dbReference>
<feature type="transmembrane region" description="Helical" evidence="8">
    <location>
        <begin position="36"/>
        <end position="57"/>
    </location>
</feature>